<dbReference type="Pfam" id="PF04082">
    <property type="entry name" value="Fungal_trans"/>
    <property type="match status" value="1"/>
</dbReference>
<dbReference type="Proteomes" id="UP001056384">
    <property type="component" value="Chromosome 2"/>
</dbReference>
<comment type="subcellular location">
    <subcellularLocation>
        <location evidence="1">Nucleus</location>
    </subcellularLocation>
</comment>
<dbReference type="GO" id="GO:0003677">
    <property type="term" value="F:DNA binding"/>
    <property type="evidence" value="ECO:0007669"/>
    <property type="project" value="UniProtKB-KW"/>
</dbReference>
<protein>
    <recommendedName>
        <fullName evidence="6">Zn(2)-C6 fungal-type domain-containing protein</fullName>
    </recommendedName>
</protein>
<evidence type="ECO:0000313" key="7">
    <source>
        <dbReference type="EMBL" id="USW49541.1"/>
    </source>
</evidence>
<gene>
    <name evidence="7" type="ORF">Slin15195_G028600</name>
</gene>
<dbReference type="GO" id="GO:0005634">
    <property type="term" value="C:nucleus"/>
    <property type="evidence" value="ECO:0007669"/>
    <property type="project" value="UniProtKB-SubCell"/>
</dbReference>
<feature type="compositionally biased region" description="Polar residues" evidence="5">
    <location>
        <begin position="111"/>
        <end position="126"/>
    </location>
</feature>
<proteinExistence type="predicted"/>
<sequence>MDQTFDTNGLADMPIKLPLAPASVSSVGDKMQRKRAARACDQCRRRKSRCDGQMNCSACRTIGLQCSFGHQVKQSRGPAYIALLEKKVKALEEKLRSTSYTSEHDTDGDESSTAQTSPTLSHSDPSSGELRERPSLTSRRSDPSTNTRPDPARRNDTMLSFDDTPVYIKTLTTEPRGKAFGNDILRQISNFCHQVSTSPGLLPCSSMKIVQALDDPQCIDSLGVASTCSPLLPAKQVALRTIEIALNEAFHLWPFIDRAQVERTIYRLYNTNSFGQEMGDKEELALVYAMLALGERFDSSTPAVAEARRMQGMQYFAAARELVPLHTCDRNLAAVQTILCLALFLKTASAPTHVHSYVAAATSAALRLGLHEDVPGFPKDESALRRRVWSAITVLDIYISTQLGVPRNAIIEDDNQNPYPPLSTGSNAELVASDAHLDMLRILSRVTARTYCSKITRKPSGVEACAVDQREIQEASDELEHWAQSCPVLLQAAENMTRAQLYLAYASDYAQLLLYSPFVHYLALPGVDRSSQPYALGLKAVNAALHAVQIAELLHSQLQYNEAYFLTIDVLVFAAMMLLVVEAGSADNALVLEAMRAGRACRELLLVLSLQSMTASQCWEALAVRSSNVAGHSDRPLNHGVSPTMPTSKRRAKAAGTISLPPSRPVMLRQEDSAIDIRQLNHLATDGYPQQYPYCSDMQTLSLDATMNPMGMRMQA</sequence>
<evidence type="ECO:0000259" key="6">
    <source>
        <dbReference type="PROSITE" id="PS50048"/>
    </source>
</evidence>
<evidence type="ECO:0000256" key="2">
    <source>
        <dbReference type="ARBA" id="ARBA00022723"/>
    </source>
</evidence>
<dbReference type="EMBL" id="CP099419">
    <property type="protein sequence ID" value="USW49541.1"/>
    <property type="molecule type" value="Genomic_DNA"/>
</dbReference>
<dbReference type="Gene3D" id="4.10.240.10">
    <property type="entry name" value="Zn(2)-C6 fungal-type DNA-binding domain"/>
    <property type="match status" value="1"/>
</dbReference>
<dbReference type="SMART" id="SM00906">
    <property type="entry name" value="Fungal_trans"/>
    <property type="match status" value="1"/>
</dbReference>
<keyword evidence="4" id="KW-0539">Nucleus</keyword>
<dbReference type="PROSITE" id="PS00463">
    <property type="entry name" value="ZN2_CY6_FUNGAL_1"/>
    <property type="match status" value="1"/>
</dbReference>
<dbReference type="PANTHER" id="PTHR46910:SF3">
    <property type="entry name" value="HALOTOLERANCE PROTEIN 9-RELATED"/>
    <property type="match status" value="1"/>
</dbReference>
<accession>A0A9Q9ARP1</accession>
<dbReference type="InterPro" id="IPR050987">
    <property type="entry name" value="AtrR-like"/>
</dbReference>
<dbReference type="InterPro" id="IPR036864">
    <property type="entry name" value="Zn2-C6_fun-type_DNA-bd_sf"/>
</dbReference>
<dbReference type="InterPro" id="IPR007219">
    <property type="entry name" value="XnlR_reg_dom"/>
</dbReference>
<dbReference type="InterPro" id="IPR001138">
    <property type="entry name" value="Zn2Cys6_DnaBD"/>
</dbReference>
<dbReference type="PROSITE" id="PS50048">
    <property type="entry name" value="ZN2_CY6_FUNGAL_2"/>
    <property type="match status" value="1"/>
</dbReference>
<dbReference type="CDD" id="cd12148">
    <property type="entry name" value="fungal_TF_MHR"/>
    <property type="match status" value="1"/>
</dbReference>
<dbReference type="SUPFAM" id="SSF57701">
    <property type="entry name" value="Zn2/Cys6 DNA-binding domain"/>
    <property type="match status" value="1"/>
</dbReference>
<dbReference type="AlphaFoldDB" id="A0A9Q9ARP1"/>
<name>A0A9Q9ARP1_9PEZI</name>
<dbReference type="GO" id="GO:0008270">
    <property type="term" value="F:zinc ion binding"/>
    <property type="evidence" value="ECO:0007669"/>
    <property type="project" value="InterPro"/>
</dbReference>
<reference evidence="7" key="1">
    <citation type="submission" date="2022-06" db="EMBL/GenBank/DDBJ databases">
        <title>Complete genome sequences of two strains of the flax pathogen Septoria linicola.</title>
        <authorList>
            <person name="Lapalu N."/>
            <person name="Simon A."/>
            <person name="Demenou B."/>
            <person name="Paumier D."/>
            <person name="Guillot M.-P."/>
            <person name="Gout L."/>
            <person name="Valade R."/>
        </authorList>
    </citation>
    <scope>NUCLEOTIDE SEQUENCE</scope>
    <source>
        <strain evidence="7">SE15195</strain>
    </source>
</reference>
<feature type="domain" description="Zn(2)-C6 fungal-type" evidence="6">
    <location>
        <begin position="39"/>
        <end position="68"/>
    </location>
</feature>
<evidence type="ECO:0000256" key="4">
    <source>
        <dbReference type="ARBA" id="ARBA00023242"/>
    </source>
</evidence>
<feature type="region of interest" description="Disordered" evidence="5">
    <location>
        <begin position="96"/>
        <end position="159"/>
    </location>
</feature>
<dbReference type="GO" id="GO:0006351">
    <property type="term" value="P:DNA-templated transcription"/>
    <property type="evidence" value="ECO:0007669"/>
    <property type="project" value="InterPro"/>
</dbReference>
<keyword evidence="2" id="KW-0479">Metal-binding</keyword>
<evidence type="ECO:0000313" key="8">
    <source>
        <dbReference type="Proteomes" id="UP001056384"/>
    </source>
</evidence>
<feature type="compositionally biased region" description="Basic and acidic residues" evidence="5">
    <location>
        <begin position="129"/>
        <end position="142"/>
    </location>
</feature>
<dbReference type="Pfam" id="PF00172">
    <property type="entry name" value="Zn_clus"/>
    <property type="match status" value="1"/>
</dbReference>
<evidence type="ECO:0000256" key="3">
    <source>
        <dbReference type="ARBA" id="ARBA00023125"/>
    </source>
</evidence>
<keyword evidence="3" id="KW-0238">DNA-binding</keyword>
<dbReference type="OrthoDB" id="422427at2759"/>
<evidence type="ECO:0000256" key="1">
    <source>
        <dbReference type="ARBA" id="ARBA00004123"/>
    </source>
</evidence>
<organism evidence="7 8">
    <name type="scientific">Septoria linicola</name>
    <dbReference type="NCBI Taxonomy" id="215465"/>
    <lineage>
        <taxon>Eukaryota</taxon>
        <taxon>Fungi</taxon>
        <taxon>Dikarya</taxon>
        <taxon>Ascomycota</taxon>
        <taxon>Pezizomycotina</taxon>
        <taxon>Dothideomycetes</taxon>
        <taxon>Dothideomycetidae</taxon>
        <taxon>Mycosphaerellales</taxon>
        <taxon>Mycosphaerellaceae</taxon>
        <taxon>Septoria</taxon>
    </lineage>
</organism>
<dbReference type="PANTHER" id="PTHR46910">
    <property type="entry name" value="TRANSCRIPTION FACTOR PDR1"/>
    <property type="match status" value="1"/>
</dbReference>
<dbReference type="SMART" id="SM00066">
    <property type="entry name" value="GAL4"/>
    <property type="match status" value="1"/>
</dbReference>
<dbReference type="GO" id="GO:0000981">
    <property type="term" value="F:DNA-binding transcription factor activity, RNA polymerase II-specific"/>
    <property type="evidence" value="ECO:0007669"/>
    <property type="project" value="InterPro"/>
</dbReference>
<dbReference type="CDD" id="cd00067">
    <property type="entry name" value="GAL4"/>
    <property type="match status" value="1"/>
</dbReference>
<evidence type="ECO:0000256" key="5">
    <source>
        <dbReference type="SAM" id="MobiDB-lite"/>
    </source>
</evidence>
<keyword evidence="8" id="KW-1185">Reference proteome</keyword>